<dbReference type="EMBL" id="CP136924">
    <property type="protein sequence ID" value="WXA03799.1"/>
    <property type="molecule type" value="Genomic_DNA"/>
</dbReference>
<evidence type="ECO:0000313" key="3">
    <source>
        <dbReference type="Proteomes" id="UP001368318"/>
    </source>
</evidence>
<evidence type="ECO:0000313" key="1">
    <source>
        <dbReference type="EMBL" id="WXA03799.1"/>
    </source>
</evidence>
<dbReference type="KEGG" id="mcaa:R3L15_02670"/>
<dbReference type="SUPFAM" id="SSF49299">
    <property type="entry name" value="PKD domain"/>
    <property type="match status" value="1"/>
</dbReference>
<dbReference type="NCBIfam" id="TIGR04131">
    <property type="entry name" value="Bac_Flav_CTERM"/>
    <property type="match status" value="1"/>
</dbReference>
<dbReference type="AlphaFoldDB" id="A0AAU6P1Q6"/>
<reference evidence="1 3" key="1">
    <citation type="submission" date="2023-10" db="EMBL/GenBank/DDBJ databases">
        <title>Culture-based analysis of two novel bacteria associated with mangrove crab gills.</title>
        <authorList>
            <person name="Yang X."/>
            <person name="Garuglieri E."/>
            <person name="Van Goethem M.W."/>
            <person name="Fusi M."/>
            <person name="Marasco R."/>
            <person name="Daffonchio D.G."/>
        </authorList>
    </citation>
    <scope>NUCLEOTIDE SEQUENCE [LARGE SCALE GENOMIC DNA]</scope>
    <source>
        <strain evidence="2">UG2-1</strain>
        <strain evidence="1">UG2-2</strain>
        <strain evidence="3">UG2_2</strain>
    </source>
</reference>
<dbReference type="InterPro" id="IPR049804">
    <property type="entry name" value="Choice_anch_L"/>
</dbReference>
<organism evidence="1 3">
    <name type="scientific">Mangrovimonas cancribranchiae</name>
    <dbReference type="NCBI Taxonomy" id="3080055"/>
    <lineage>
        <taxon>Bacteria</taxon>
        <taxon>Pseudomonadati</taxon>
        <taxon>Bacteroidota</taxon>
        <taxon>Flavobacteriia</taxon>
        <taxon>Flavobacteriales</taxon>
        <taxon>Flavobacteriaceae</taxon>
        <taxon>Mangrovimonas</taxon>
    </lineage>
</organism>
<dbReference type="InterPro" id="IPR035986">
    <property type="entry name" value="PKD_dom_sf"/>
</dbReference>
<dbReference type="InterPro" id="IPR026341">
    <property type="entry name" value="T9SS_type_B"/>
</dbReference>
<accession>A0AAU6P1Q6</accession>
<proteinExistence type="predicted"/>
<name>A0AAU6P1Q6_9FLAO</name>
<dbReference type="NCBIfam" id="NF038133">
    <property type="entry name" value="choice_anch_L"/>
    <property type="match status" value="1"/>
</dbReference>
<dbReference type="Pfam" id="PF13585">
    <property type="entry name" value="CHU_C"/>
    <property type="match status" value="1"/>
</dbReference>
<sequence length="775" mass="86071">MTIMKHWGSLLFSLITVYFSFGQNVQVDAQSYTAQELIEDILIGSNCISNINVTNVVGGNFGGTEQSYGYFNGNNSSFPFSEGLVLSTGRLSNVEGPNTSLSDDNANNWGGDQDLENVLNEHNTLNATIIEFDFQSIAEQITFRYIFASEEYQENNANTCQYSDLFGFLIRPENEQQYTNIAVVPNTQTPVKVTTVHSGIPGACAPINEAYFGSWNNSNAPINFNGQTAILTATANVERNETYHVKLVIADEQNYRYDSAVFLEAGSFQLATDLGPDRLIANGTALCEGETHQLIAQEPGNTNTYRWFKDGVELTNETGTTLDVDSEGTYQVEVNINGCILYGDVVIEYTPTPQVNNTTLTQCDTNQDGLSVFNLFDAENDVLAENGTDITNFYNSLNDANNEINEINTPTAYNNTIPNEIVFARVENQFGCYNVAEVTLNTTYNPLSLQPYQTCDDNNNDGYTEFDLNLVEAHVAQSVPANSQIHFYTSEEDAFLNNNPINNAYINTIPYSENIVVKITNNQSCYAVTTIRLDVLENPYLLPNEETFYCTNSYPQQITLNAGLVNQAGVFNYQWEFNGNDLGVTTQDIQINETGTYTVTVTNSNNCSSIRHIEVLPSNPAIIEDIIVVEASNNNSITILVSGDGTYEYALNNGVFQTSNTFANLAPGFYTVTINDTNNCGYISVDVAILGFPKFFTPNGDSVNDTWIPKGINQQNPNLKISIYNRYGKLLKILDNYEYGWDGTFKGKLLPSDDYWFKTELSNGKTYTGHFTLKR</sequence>
<dbReference type="InterPro" id="IPR013783">
    <property type="entry name" value="Ig-like_fold"/>
</dbReference>
<evidence type="ECO:0000313" key="2">
    <source>
        <dbReference type="EMBL" id="WXA13780.1"/>
    </source>
</evidence>
<keyword evidence="3" id="KW-1185">Reference proteome</keyword>
<dbReference type="Proteomes" id="UP001368318">
    <property type="component" value="Chromosome"/>
</dbReference>
<gene>
    <name evidence="2" type="ORF">R3L15_02670</name>
    <name evidence="1" type="ORF">R3L16_04725</name>
</gene>
<dbReference type="Gene3D" id="2.60.40.10">
    <property type="entry name" value="Immunoglobulins"/>
    <property type="match status" value="2"/>
</dbReference>
<dbReference type="EMBL" id="CP136925">
    <property type="protein sequence ID" value="WXA13780.1"/>
    <property type="molecule type" value="Genomic_DNA"/>
</dbReference>
<dbReference type="RefSeq" id="WP_338733065.1">
    <property type="nucleotide sequence ID" value="NZ_CP136924.1"/>
</dbReference>
<protein>
    <submittedName>
        <fullName evidence="1">Choice-of-anchor L domain-containing protein</fullName>
    </submittedName>
</protein>